<evidence type="ECO:0000259" key="1">
    <source>
        <dbReference type="PROSITE" id="PS50280"/>
    </source>
</evidence>
<dbReference type="Pfam" id="PF00856">
    <property type="entry name" value="SET"/>
    <property type="match status" value="1"/>
</dbReference>
<feature type="non-terminal residue" evidence="2">
    <location>
        <position position="154"/>
    </location>
</feature>
<evidence type="ECO:0000313" key="3">
    <source>
        <dbReference type="Proteomes" id="UP001362999"/>
    </source>
</evidence>
<dbReference type="SUPFAM" id="SSF82199">
    <property type="entry name" value="SET domain"/>
    <property type="match status" value="1"/>
</dbReference>
<dbReference type="Gene3D" id="2.170.270.10">
    <property type="entry name" value="SET domain"/>
    <property type="match status" value="1"/>
</dbReference>
<feature type="domain" description="SET" evidence="1">
    <location>
        <begin position="12"/>
        <end position="125"/>
    </location>
</feature>
<keyword evidence="3" id="KW-1185">Reference proteome</keyword>
<sequence>IEAHAMFLAPWAPIQLKLFRYGADAPNQFAVFATRAIPAGRIIYELVGQLSLDNVDGEAKKKTTQLSEMEARDGTSRVLYGPIRMVNHSCDASTYEELKPNCRSTIVVRTLRAIQPGEEVTVGYGSDFFDAEGICMCSVCQPDMQNSLKLVNPP</sequence>
<reference evidence="2 3" key="1">
    <citation type="journal article" date="2024" name="J Genomics">
        <title>Draft genome sequencing and assembly of Favolaschia claudopus CIRM-BRFM 2984 isolated from oak limbs.</title>
        <authorList>
            <person name="Navarro D."/>
            <person name="Drula E."/>
            <person name="Chaduli D."/>
            <person name="Cazenave R."/>
            <person name="Ahrendt S."/>
            <person name="Wang J."/>
            <person name="Lipzen A."/>
            <person name="Daum C."/>
            <person name="Barry K."/>
            <person name="Grigoriev I.V."/>
            <person name="Favel A."/>
            <person name="Rosso M.N."/>
            <person name="Martin F."/>
        </authorList>
    </citation>
    <scope>NUCLEOTIDE SEQUENCE [LARGE SCALE GENOMIC DNA]</scope>
    <source>
        <strain evidence="2 3">CIRM-BRFM 2984</strain>
    </source>
</reference>
<comment type="caution">
    <text evidence="2">The sequence shown here is derived from an EMBL/GenBank/DDBJ whole genome shotgun (WGS) entry which is preliminary data.</text>
</comment>
<feature type="non-terminal residue" evidence="2">
    <location>
        <position position="1"/>
    </location>
</feature>
<name>A0AAW0B1Y6_9AGAR</name>
<dbReference type="InterPro" id="IPR046341">
    <property type="entry name" value="SET_dom_sf"/>
</dbReference>
<dbReference type="PROSITE" id="PS50280">
    <property type="entry name" value="SET"/>
    <property type="match status" value="1"/>
</dbReference>
<dbReference type="EMBL" id="JAWWNJ010000042">
    <property type="protein sequence ID" value="KAK7020006.1"/>
    <property type="molecule type" value="Genomic_DNA"/>
</dbReference>
<gene>
    <name evidence="2" type="ORF">R3P38DRAFT_2454383</name>
</gene>
<organism evidence="2 3">
    <name type="scientific">Favolaschia claudopus</name>
    <dbReference type="NCBI Taxonomy" id="2862362"/>
    <lineage>
        <taxon>Eukaryota</taxon>
        <taxon>Fungi</taxon>
        <taxon>Dikarya</taxon>
        <taxon>Basidiomycota</taxon>
        <taxon>Agaricomycotina</taxon>
        <taxon>Agaricomycetes</taxon>
        <taxon>Agaricomycetidae</taxon>
        <taxon>Agaricales</taxon>
        <taxon>Marasmiineae</taxon>
        <taxon>Mycenaceae</taxon>
        <taxon>Favolaschia</taxon>
    </lineage>
</organism>
<evidence type="ECO:0000313" key="2">
    <source>
        <dbReference type="EMBL" id="KAK7020006.1"/>
    </source>
</evidence>
<dbReference type="InterPro" id="IPR001214">
    <property type="entry name" value="SET_dom"/>
</dbReference>
<protein>
    <recommendedName>
        <fullName evidence="1">SET domain-containing protein</fullName>
    </recommendedName>
</protein>
<dbReference type="SMART" id="SM00317">
    <property type="entry name" value="SET"/>
    <property type="match status" value="1"/>
</dbReference>
<dbReference type="AlphaFoldDB" id="A0AAW0B1Y6"/>
<dbReference type="Proteomes" id="UP001362999">
    <property type="component" value="Unassembled WGS sequence"/>
</dbReference>
<accession>A0AAW0B1Y6</accession>
<proteinExistence type="predicted"/>